<comment type="caution">
    <text evidence="1">The sequence shown here is derived from an EMBL/GenBank/DDBJ whole genome shotgun (WGS) entry which is preliminary data.</text>
</comment>
<sequence>MATYYLSSLDSSLFAPVRTCRVRKHLVFDTGKSALLAHIDPPVVGQSFGFAHDVSTVVLASRVEGREIDAIEALPFFVHIATPRHGWTDLESPLRADDLVTMAWGELYPTAEAAAAHSFD</sequence>
<accession>A0A917BTG9</accession>
<protein>
    <submittedName>
        <fullName evidence="1">Uncharacterized protein</fullName>
    </submittedName>
</protein>
<gene>
    <name evidence="1" type="ORF">GCM10011519_33430</name>
</gene>
<organism evidence="1 2">
    <name type="scientific">Marmoricola endophyticus</name>
    <dbReference type="NCBI Taxonomy" id="2040280"/>
    <lineage>
        <taxon>Bacteria</taxon>
        <taxon>Bacillati</taxon>
        <taxon>Actinomycetota</taxon>
        <taxon>Actinomycetes</taxon>
        <taxon>Propionibacteriales</taxon>
        <taxon>Nocardioidaceae</taxon>
        <taxon>Marmoricola</taxon>
    </lineage>
</organism>
<dbReference type="AlphaFoldDB" id="A0A917BTG9"/>
<dbReference type="EMBL" id="BMKQ01000002">
    <property type="protein sequence ID" value="GGF56824.1"/>
    <property type="molecule type" value="Genomic_DNA"/>
</dbReference>
<reference evidence="1" key="1">
    <citation type="journal article" date="2014" name="Int. J. Syst. Evol. Microbiol.">
        <title>Complete genome sequence of Corynebacterium casei LMG S-19264T (=DSM 44701T), isolated from a smear-ripened cheese.</title>
        <authorList>
            <consortium name="US DOE Joint Genome Institute (JGI-PGF)"/>
            <person name="Walter F."/>
            <person name="Albersmeier A."/>
            <person name="Kalinowski J."/>
            <person name="Ruckert C."/>
        </authorList>
    </citation>
    <scope>NUCLEOTIDE SEQUENCE</scope>
    <source>
        <strain evidence="1">CGMCC 1.16067</strain>
    </source>
</reference>
<reference evidence="1" key="2">
    <citation type="submission" date="2020-09" db="EMBL/GenBank/DDBJ databases">
        <authorList>
            <person name="Sun Q."/>
            <person name="Zhou Y."/>
        </authorList>
    </citation>
    <scope>NUCLEOTIDE SEQUENCE</scope>
    <source>
        <strain evidence="1">CGMCC 1.16067</strain>
    </source>
</reference>
<evidence type="ECO:0000313" key="1">
    <source>
        <dbReference type="EMBL" id="GGF56824.1"/>
    </source>
</evidence>
<name>A0A917BTG9_9ACTN</name>
<evidence type="ECO:0000313" key="2">
    <source>
        <dbReference type="Proteomes" id="UP000649179"/>
    </source>
</evidence>
<keyword evidence="2" id="KW-1185">Reference proteome</keyword>
<proteinExistence type="predicted"/>
<dbReference type="Proteomes" id="UP000649179">
    <property type="component" value="Unassembled WGS sequence"/>
</dbReference>
<dbReference type="RefSeq" id="WP_188781235.1">
    <property type="nucleotide sequence ID" value="NZ_BMKQ01000002.1"/>
</dbReference>